<dbReference type="InterPro" id="IPR036388">
    <property type="entry name" value="WH-like_DNA-bd_sf"/>
</dbReference>
<reference evidence="10" key="1">
    <citation type="submission" date="2016-10" db="EMBL/GenBank/DDBJ databases">
        <authorList>
            <person name="Varghese N."/>
            <person name="Submissions S."/>
        </authorList>
    </citation>
    <scope>NUCLEOTIDE SEQUENCE [LARGE SCALE GENOMIC DNA]</scope>
    <source>
        <strain evidence="10">DSM 16089</strain>
    </source>
</reference>
<evidence type="ECO:0000256" key="3">
    <source>
        <dbReference type="ARBA" id="ARBA00023082"/>
    </source>
</evidence>
<gene>
    <name evidence="9" type="ORF">SAMN04489807_3341</name>
</gene>
<dbReference type="Pfam" id="PF08281">
    <property type="entry name" value="Sigma70_r4_2"/>
    <property type="match status" value="1"/>
</dbReference>
<dbReference type="Pfam" id="PF04542">
    <property type="entry name" value="Sigma70_r2"/>
    <property type="match status" value="1"/>
</dbReference>
<dbReference type="SUPFAM" id="SSF48452">
    <property type="entry name" value="TPR-like"/>
    <property type="match status" value="1"/>
</dbReference>
<feature type="region of interest" description="Disordered" evidence="5">
    <location>
        <begin position="433"/>
        <end position="456"/>
    </location>
</feature>
<keyword evidence="10" id="KW-1185">Reference proteome</keyword>
<evidence type="ECO:0000259" key="7">
    <source>
        <dbReference type="Pfam" id="PF08281"/>
    </source>
</evidence>
<dbReference type="Pfam" id="PF20239">
    <property type="entry name" value="DUF6596"/>
    <property type="match status" value="1"/>
</dbReference>
<dbReference type="GO" id="GO:0006352">
    <property type="term" value="P:DNA-templated transcription initiation"/>
    <property type="evidence" value="ECO:0007669"/>
    <property type="project" value="InterPro"/>
</dbReference>
<evidence type="ECO:0000313" key="9">
    <source>
        <dbReference type="EMBL" id="SEC29010.1"/>
    </source>
</evidence>
<dbReference type="Gene3D" id="1.10.1740.10">
    <property type="match status" value="1"/>
</dbReference>
<keyword evidence="3" id="KW-0731">Sigma factor</keyword>
<dbReference type="InterPro" id="IPR007627">
    <property type="entry name" value="RNA_pol_sigma70_r2"/>
</dbReference>
<organism evidence="9 10">
    <name type="scientific">Microbacterium hydrocarbonoxydans</name>
    <dbReference type="NCBI Taxonomy" id="273678"/>
    <lineage>
        <taxon>Bacteria</taxon>
        <taxon>Bacillati</taxon>
        <taxon>Actinomycetota</taxon>
        <taxon>Actinomycetes</taxon>
        <taxon>Micrococcales</taxon>
        <taxon>Microbacteriaceae</taxon>
        <taxon>Microbacterium</taxon>
    </lineage>
</organism>
<dbReference type="EMBL" id="FNSQ01000005">
    <property type="protein sequence ID" value="SEC29010.1"/>
    <property type="molecule type" value="Genomic_DNA"/>
</dbReference>
<dbReference type="InterPro" id="IPR011990">
    <property type="entry name" value="TPR-like_helical_dom_sf"/>
</dbReference>
<sequence length="456" mass="50382">MIVLEAGPEQTLRERAEEITDAAETGLDGEAFVSLDVDARVTQVYREEWTRIVAGLTRRCGDLDLAEEMTADAFAAAAERWPEEGVPPNPAGWITTTAYRKAIDRLRRESFRDAKHREALMLHDPEPAEPTGAIEDDRLRLLFTCCHPTLSLEARVALTLRIVGGLTVEEIARAFLIRESAVRQRITRAKAKIKNDRIPYRVPAAEDLRARIDGVLAVLYLIFTEGHFASGPDTPPLRDELTTEAIRLTRLVRELLPDDAEVTGLLALMLLTQSRAAARLSAHGELVRLDEQDRTRWDRALIDEGATLLERMPDSGRGRYALLAAINAVHVGAALVADTDWARIVDLYERMERIDPSPAVTLAKAVALAERDSPEEALVLVESLRVSLDDFHGFHVTRAELLRAAGSATEARTAYERAIALADNTAEIAHLTRRRDDIAAPSAPGEPGRTPNGESR</sequence>
<dbReference type="PANTHER" id="PTHR47756:SF2">
    <property type="entry name" value="BLL6612 PROTEIN"/>
    <property type="match status" value="1"/>
</dbReference>
<dbReference type="RefSeq" id="WP_082724632.1">
    <property type="nucleotide sequence ID" value="NZ_FNSQ01000005.1"/>
</dbReference>
<dbReference type="GO" id="GO:0003677">
    <property type="term" value="F:DNA binding"/>
    <property type="evidence" value="ECO:0007669"/>
    <property type="project" value="InterPro"/>
</dbReference>
<dbReference type="NCBIfam" id="TIGR02937">
    <property type="entry name" value="sigma70-ECF"/>
    <property type="match status" value="1"/>
</dbReference>
<feature type="domain" description="RNA polymerase sigma factor 70 region 4 type 2" evidence="7">
    <location>
        <begin position="142"/>
        <end position="193"/>
    </location>
</feature>
<evidence type="ECO:0000256" key="1">
    <source>
        <dbReference type="ARBA" id="ARBA00010641"/>
    </source>
</evidence>
<dbReference type="Gene3D" id="1.10.10.10">
    <property type="entry name" value="Winged helix-like DNA-binding domain superfamily/Winged helix DNA-binding domain"/>
    <property type="match status" value="1"/>
</dbReference>
<evidence type="ECO:0000256" key="4">
    <source>
        <dbReference type="ARBA" id="ARBA00023163"/>
    </source>
</evidence>
<keyword evidence="2" id="KW-0805">Transcription regulation</keyword>
<feature type="domain" description="RNA polymerase sigma-70 region 2" evidence="6">
    <location>
        <begin position="51"/>
        <end position="110"/>
    </location>
</feature>
<dbReference type="InterPro" id="IPR046531">
    <property type="entry name" value="DUF6596"/>
</dbReference>
<name>A0A1H4RAU0_9MICO</name>
<dbReference type="InterPro" id="IPR013324">
    <property type="entry name" value="RNA_pol_sigma_r3/r4-like"/>
</dbReference>
<dbReference type="Proteomes" id="UP000183750">
    <property type="component" value="Unassembled WGS sequence"/>
</dbReference>
<dbReference type="PANTHER" id="PTHR47756">
    <property type="entry name" value="BLL6612 PROTEIN-RELATED"/>
    <property type="match status" value="1"/>
</dbReference>
<dbReference type="InterPro" id="IPR014284">
    <property type="entry name" value="RNA_pol_sigma-70_dom"/>
</dbReference>
<proteinExistence type="inferred from homology"/>
<evidence type="ECO:0000259" key="6">
    <source>
        <dbReference type="Pfam" id="PF04542"/>
    </source>
</evidence>
<dbReference type="SUPFAM" id="SSF88659">
    <property type="entry name" value="Sigma3 and sigma4 domains of RNA polymerase sigma factors"/>
    <property type="match status" value="1"/>
</dbReference>
<evidence type="ECO:0000313" key="10">
    <source>
        <dbReference type="Proteomes" id="UP000183750"/>
    </source>
</evidence>
<dbReference type="InterPro" id="IPR013325">
    <property type="entry name" value="RNA_pol_sigma_r2"/>
</dbReference>
<dbReference type="OrthoDB" id="9780299at2"/>
<keyword evidence="4" id="KW-0804">Transcription</keyword>
<dbReference type="AlphaFoldDB" id="A0A1H4RAU0"/>
<evidence type="ECO:0000256" key="2">
    <source>
        <dbReference type="ARBA" id="ARBA00023015"/>
    </source>
</evidence>
<dbReference type="Gene3D" id="1.25.40.10">
    <property type="entry name" value="Tetratricopeptide repeat domain"/>
    <property type="match status" value="1"/>
</dbReference>
<evidence type="ECO:0000259" key="8">
    <source>
        <dbReference type="Pfam" id="PF20239"/>
    </source>
</evidence>
<accession>A0A1H4RAU0</accession>
<feature type="domain" description="DUF6596" evidence="8">
    <location>
        <begin position="211"/>
        <end position="311"/>
    </location>
</feature>
<dbReference type="SUPFAM" id="SSF88946">
    <property type="entry name" value="Sigma2 domain of RNA polymerase sigma factors"/>
    <property type="match status" value="1"/>
</dbReference>
<evidence type="ECO:0000256" key="5">
    <source>
        <dbReference type="SAM" id="MobiDB-lite"/>
    </source>
</evidence>
<comment type="similarity">
    <text evidence="1">Belongs to the sigma-70 factor family. ECF subfamily.</text>
</comment>
<protein>
    <submittedName>
        <fullName evidence="9">RNA polymerase, sigma subunit, ECF family</fullName>
    </submittedName>
</protein>
<dbReference type="GO" id="GO:0016987">
    <property type="term" value="F:sigma factor activity"/>
    <property type="evidence" value="ECO:0007669"/>
    <property type="project" value="UniProtKB-KW"/>
</dbReference>
<dbReference type="InterPro" id="IPR013249">
    <property type="entry name" value="RNA_pol_sigma70_r4_t2"/>
</dbReference>